<dbReference type="RefSeq" id="WP_126725852.1">
    <property type="nucleotide sequence ID" value="NZ_RYZH01000023.1"/>
</dbReference>
<reference evidence="4 5" key="2">
    <citation type="submission" date="2019-01" db="EMBL/GenBank/DDBJ databases">
        <title>Tautonia sociabilis, a novel thermotolerant planctomycete of Isosphaeraceae family, isolated from a 4000 m deep subterranean habitat.</title>
        <authorList>
            <person name="Kovaleva O.L."/>
            <person name="Elcheninov A.G."/>
            <person name="Van Heerden E."/>
            <person name="Toshchakov S.V."/>
            <person name="Novikov A."/>
            <person name="Bonch-Osmolovskaya E.A."/>
            <person name="Kublanov I.V."/>
        </authorList>
    </citation>
    <scope>NUCLEOTIDE SEQUENCE [LARGE SCALE GENOMIC DNA]</scope>
    <source>
        <strain evidence="4 5">GM2012</strain>
    </source>
</reference>
<dbReference type="InterPro" id="IPR020476">
    <property type="entry name" value="Nudix_hydrolase"/>
</dbReference>
<dbReference type="Pfam" id="PF00293">
    <property type="entry name" value="NUDIX"/>
    <property type="match status" value="1"/>
</dbReference>
<keyword evidence="5" id="KW-1185">Reference proteome</keyword>
<evidence type="ECO:0000256" key="1">
    <source>
        <dbReference type="ARBA" id="ARBA00022801"/>
    </source>
</evidence>
<dbReference type="InterPro" id="IPR015797">
    <property type="entry name" value="NUDIX_hydrolase-like_dom_sf"/>
</dbReference>
<dbReference type="EMBL" id="RYZH01000023">
    <property type="protein sequence ID" value="RUL87324.1"/>
    <property type="molecule type" value="Genomic_DNA"/>
</dbReference>
<dbReference type="CDD" id="cd18873">
    <property type="entry name" value="NUDIX_NadM_like"/>
    <property type="match status" value="1"/>
</dbReference>
<proteinExistence type="inferred from homology"/>
<evidence type="ECO:0000256" key="2">
    <source>
        <dbReference type="RuleBase" id="RU003476"/>
    </source>
</evidence>
<reference evidence="4 5" key="1">
    <citation type="submission" date="2018-12" db="EMBL/GenBank/DDBJ databases">
        <authorList>
            <person name="Toschakov S.V."/>
        </authorList>
    </citation>
    <scope>NUCLEOTIDE SEQUENCE [LARGE SCALE GENOMIC DNA]</scope>
    <source>
        <strain evidence="4 5">GM2012</strain>
    </source>
</reference>
<organism evidence="4 5">
    <name type="scientific">Tautonia sociabilis</name>
    <dbReference type="NCBI Taxonomy" id="2080755"/>
    <lineage>
        <taxon>Bacteria</taxon>
        <taxon>Pseudomonadati</taxon>
        <taxon>Planctomycetota</taxon>
        <taxon>Planctomycetia</taxon>
        <taxon>Isosphaerales</taxon>
        <taxon>Isosphaeraceae</taxon>
        <taxon>Tautonia</taxon>
    </lineage>
</organism>
<dbReference type="PANTHER" id="PTHR43736">
    <property type="entry name" value="ADP-RIBOSE PYROPHOSPHATASE"/>
    <property type="match status" value="1"/>
</dbReference>
<gene>
    <name evidence="4" type="ORF">TsocGM_13195</name>
</gene>
<keyword evidence="1 2" id="KW-0378">Hydrolase</keyword>
<dbReference type="SUPFAM" id="SSF55811">
    <property type="entry name" value="Nudix"/>
    <property type="match status" value="1"/>
</dbReference>
<accession>A0A432MIY0</accession>
<dbReference type="InterPro" id="IPR020084">
    <property type="entry name" value="NUDIX_hydrolase_CS"/>
</dbReference>
<sequence>MPKPYCYDHPRPAVTVDTAAFVLDGPTLRVLMVKRGRPPFEGRWALPGGFIDLDEDAAPAARRELLEETGISPGPRAPFEPIGFYAAPGRDPRGRTISLVFATAMPGPPPSPTGGDDASDASWVVADPAPGPLAFDHEAILADALAWLRRGVEAGPVGVGMLPDRFDRDDARALFHAVGLPLRHSARWLGRCEKEGLIEPAGGESQRYRVIGAPPGEG</sequence>
<dbReference type="InterPro" id="IPR000086">
    <property type="entry name" value="NUDIX_hydrolase_dom"/>
</dbReference>
<dbReference type="OrthoDB" id="9786141at2"/>
<dbReference type="AlphaFoldDB" id="A0A432MIY0"/>
<name>A0A432MIY0_9BACT</name>
<evidence type="ECO:0000313" key="4">
    <source>
        <dbReference type="EMBL" id="RUL87324.1"/>
    </source>
</evidence>
<dbReference type="Proteomes" id="UP000280296">
    <property type="component" value="Unassembled WGS sequence"/>
</dbReference>
<evidence type="ECO:0000313" key="5">
    <source>
        <dbReference type="Proteomes" id="UP000280296"/>
    </source>
</evidence>
<evidence type="ECO:0000259" key="3">
    <source>
        <dbReference type="PROSITE" id="PS51462"/>
    </source>
</evidence>
<dbReference type="PROSITE" id="PS51462">
    <property type="entry name" value="NUDIX"/>
    <property type="match status" value="1"/>
</dbReference>
<dbReference type="PANTHER" id="PTHR43736:SF4">
    <property type="entry name" value="SLR1690 PROTEIN"/>
    <property type="match status" value="1"/>
</dbReference>
<comment type="caution">
    <text evidence="4">The sequence shown here is derived from an EMBL/GenBank/DDBJ whole genome shotgun (WGS) entry which is preliminary data.</text>
</comment>
<comment type="similarity">
    <text evidence="2">Belongs to the Nudix hydrolase family.</text>
</comment>
<dbReference type="Gene3D" id="3.90.79.10">
    <property type="entry name" value="Nucleoside Triphosphate Pyrophosphohydrolase"/>
    <property type="match status" value="1"/>
</dbReference>
<protein>
    <submittedName>
        <fullName evidence="4">NUDIX hydrolase</fullName>
    </submittedName>
</protein>
<dbReference type="GO" id="GO:0016787">
    <property type="term" value="F:hydrolase activity"/>
    <property type="evidence" value="ECO:0007669"/>
    <property type="project" value="UniProtKB-KW"/>
</dbReference>
<dbReference type="PRINTS" id="PR00502">
    <property type="entry name" value="NUDIXFAMILY"/>
</dbReference>
<dbReference type="PROSITE" id="PS00893">
    <property type="entry name" value="NUDIX_BOX"/>
    <property type="match status" value="1"/>
</dbReference>
<feature type="domain" description="Nudix hydrolase" evidence="3">
    <location>
        <begin position="13"/>
        <end position="149"/>
    </location>
</feature>